<sequence length="785" mass="86476">MSRERSRSPVEDVLVRVCSISGRCLLEQRFLKRQTLEDVKTALRPQVEPLAQLRLISSAQEVPEDAVLQDLCDAEGTVSLTVLRVLGHLALTGNTEGTLQLWDLDDGRCVHTMGQGGSHVSGLEVDWENRRALSGDLHHTVRLWDLEEGRLVHCMPGHESIIRGVEVDWARDRAATYDAVGLLICWDLSKGEAEHMLLAHEGGVLDIDVDWKEMRILSVGADFAVKAWVQGQELWARQLSGNCGLERLVDAGLEADWAKDRLALCWDMSVHLWDLKTGELLHSLTGHGDHIKGFSVDWETQRCISWGEDGLVLLWDLQKGNLQQQLLGHQEAVTGALCNWEPLGCLSFSSDCTLRLWTPTKSACLEGHSDLVCGAEVCWEQSRAFSWSDDSTLRLWDLQAGACLQLFEGHQGPVWAAHVDWEGGRALSYSFAHRVLLLWSFEGGMQRISLEDDGASPADSLIPAWLGGADVNWSRQRALAWCLSDGLIRAVDLPKQRLRRLTGHGKAREMILGQTILRRMDILSVCLVLKEHHVPETSARGLRLWPTLAAFLLVTMTVFAAANRGTMSRVEDLSSVSKKYQHLDAWLFNGQLPKGSSSAMSAGFSEAPEENMHDGNPCGDDEEYFEELCYLKCSLLTQSTHPIRTSAFTCCKQQPCGFDNTKVSLNVPCSGFDVAGSLNGQEGACPHGIGTCLEDEELLLGMCYKKCSLLTNGAYKNRVAATTCCSSTGLDCFNPMNLRTNFVKFPVGGGKDNGSDKFTKPHWPVKALTEEGAQASDGATTGPPA</sequence>
<dbReference type="Proteomes" id="UP001178507">
    <property type="component" value="Unassembled WGS sequence"/>
</dbReference>
<feature type="repeat" description="WD" evidence="3">
    <location>
        <begin position="87"/>
        <end position="112"/>
    </location>
</feature>
<dbReference type="InterPro" id="IPR001680">
    <property type="entry name" value="WD40_rpt"/>
</dbReference>
<dbReference type="PROSITE" id="PS50082">
    <property type="entry name" value="WD_REPEATS_2"/>
    <property type="match status" value="3"/>
</dbReference>
<dbReference type="Gene3D" id="2.130.10.10">
    <property type="entry name" value="YVTN repeat-like/Quinoprotein amine dehydrogenase"/>
    <property type="match status" value="3"/>
</dbReference>
<gene>
    <name evidence="4" type="ORF">EVOR1521_LOCUS24459</name>
</gene>
<comment type="caution">
    <text evidence="4">The sequence shown here is derived from an EMBL/GenBank/DDBJ whole genome shotgun (WGS) entry which is preliminary data.</text>
</comment>
<reference evidence="4" key="1">
    <citation type="submission" date="2023-08" db="EMBL/GenBank/DDBJ databases">
        <authorList>
            <person name="Chen Y."/>
            <person name="Shah S."/>
            <person name="Dougan E. K."/>
            <person name="Thang M."/>
            <person name="Chan C."/>
        </authorList>
    </citation>
    <scope>NUCLEOTIDE SEQUENCE</scope>
</reference>
<evidence type="ECO:0000256" key="1">
    <source>
        <dbReference type="ARBA" id="ARBA00022574"/>
    </source>
</evidence>
<organism evidence="4 5">
    <name type="scientific">Effrenium voratum</name>
    <dbReference type="NCBI Taxonomy" id="2562239"/>
    <lineage>
        <taxon>Eukaryota</taxon>
        <taxon>Sar</taxon>
        <taxon>Alveolata</taxon>
        <taxon>Dinophyceae</taxon>
        <taxon>Suessiales</taxon>
        <taxon>Symbiodiniaceae</taxon>
        <taxon>Effrenium</taxon>
    </lineage>
</organism>
<evidence type="ECO:0000313" key="4">
    <source>
        <dbReference type="EMBL" id="CAJ1401275.1"/>
    </source>
</evidence>
<name>A0AA36J7X2_9DINO</name>
<dbReference type="InterPro" id="IPR036322">
    <property type="entry name" value="WD40_repeat_dom_sf"/>
</dbReference>
<feature type="repeat" description="WD" evidence="3">
    <location>
        <begin position="284"/>
        <end position="325"/>
    </location>
</feature>
<dbReference type="PANTHER" id="PTHR19848">
    <property type="entry name" value="WD40 REPEAT PROTEIN"/>
    <property type="match status" value="1"/>
</dbReference>
<keyword evidence="1 3" id="KW-0853">WD repeat</keyword>
<proteinExistence type="predicted"/>
<dbReference type="InterPro" id="IPR015943">
    <property type="entry name" value="WD40/YVTN_repeat-like_dom_sf"/>
</dbReference>
<dbReference type="InterPro" id="IPR011047">
    <property type="entry name" value="Quinoprotein_ADH-like_sf"/>
</dbReference>
<dbReference type="SUPFAM" id="SSF50978">
    <property type="entry name" value="WD40 repeat-like"/>
    <property type="match status" value="1"/>
</dbReference>
<dbReference type="EMBL" id="CAUJNA010003407">
    <property type="protein sequence ID" value="CAJ1401275.1"/>
    <property type="molecule type" value="Genomic_DNA"/>
</dbReference>
<evidence type="ECO:0000256" key="2">
    <source>
        <dbReference type="ARBA" id="ARBA00022737"/>
    </source>
</evidence>
<dbReference type="SMART" id="SM00320">
    <property type="entry name" value="WD40"/>
    <property type="match status" value="6"/>
</dbReference>
<keyword evidence="5" id="KW-1185">Reference proteome</keyword>
<accession>A0AA36J7X2</accession>
<evidence type="ECO:0000256" key="3">
    <source>
        <dbReference type="PROSITE-ProRule" id="PRU00221"/>
    </source>
</evidence>
<feature type="repeat" description="WD" evidence="3">
    <location>
        <begin position="365"/>
        <end position="406"/>
    </location>
</feature>
<dbReference type="SUPFAM" id="SSF50998">
    <property type="entry name" value="Quinoprotein alcohol dehydrogenase-like"/>
    <property type="match status" value="1"/>
</dbReference>
<dbReference type="AlphaFoldDB" id="A0AA36J7X2"/>
<evidence type="ECO:0000313" key="5">
    <source>
        <dbReference type="Proteomes" id="UP001178507"/>
    </source>
</evidence>
<dbReference type="PANTHER" id="PTHR19848:SF8">
    <property type="entry name" value="F-BOX AND WD REPEAT DOMAIN CONTAINING 7"/>
    <property type="match status" value="1"/>
</dbReference>
<keyword evidence="2" id="KW-0677">Repeat</keyword>
<protein>
    <submittedName>
        <fullName evidence="4">Uncharacterized protein</fullName>
    </submittedName>
</protein>